<sequence>MKKIKSFKVLFITSVMGISTLLGGTMSNQVQAAELIELHSTKQIQQIQEKKSIQIENQSISLNMEVSVDELGIASKVAKVIQNANQLSFSRSVADEVFKVANGQYNVIVFTSNSAYKYNFNGIKFSSLTNYNGVSYYIWVFEHGRFEMNNNKGKYSYRGWVRVNAPYVAFYRE</sequence>
<feature type="chain" id="PRO_5040741068" description="Stress protein" evidence="1">
    <location>
        <begin position="33"/>
        <end position="173"/>
    </location>
</feature>
<feature type="signal peptide" evidence="1">
    <location>
        <begin position="1"/>
        <end position="32"/>
    </location>
</feature>
<keyword evidence="1" id="KW-0732">Signal</keyword>
<dbReference type="RefSeq" id="WP_098783667.1">
    <property type="nucleotide sequence ID" value="NZ_NULI01000235.1"/>
</dbReference>
<organism evidence="2 3">
    <name type="scientific">Bacillus cereus</name>
    <dbReference type="NCBI Taxonomy" id="1396"/>
    <lineage>
        <taxon>Bacteria</taxon>
        <taxon>Bacillati</taxon>
        <taxon>Bacillota</taxon>
        <taxon>Bacilli</taxon>
        <taxon>Bacillales</taxon>
        <taxon>Bacillaceae</taxon>
        <taxon>Bacillus</taxon>
        <taxon>Bacillus cereus group</taxon>
    </lineage>
</organism>
<accession>A0A9X7CHV7</accession>
<evidence type="ECO:0000313" key="3">
    <source>
        <dbReference type="Proteomes" id="UP000224203"/>
    </source>
</evidence>
<comment type="caution">
    <text evidence="2">The sequence shown here is derived from an EMBL/GenBank/DDBJ whole genome shotgun (WGS) entry which is preliminary data.</text>
</comment>
<name>A0A9X7CHV7_BACCE</name>
<dbReference type="Proteomes" id="UP000224203">
    <property type="component" value="Unassembled WGS sequence"/>
</dbReference>
<reference evidence="2 3" key="1">
    <citation type="submission" date="2017-09" db="EMBL/GenBank/DDBJ databases">
        <title>Large-scale bioinformatics analysis of Bacillus genomes uncovers conserved roles of natural products in bacterial physiology.</title>
        <authorList>
            <consortium name="Agbiome Team Llc"/>
            <person name="Bleich R.M."/>
            <person name="Grubbs K.J."/>
            <person name="Santa Maria K.C."/>
            <person name="Allen S.E."/>
            <person name="Farag S."/>
            <person name="Shank E.A."/>
            <person name="Bowers A."/>
        </authorList>
    </citation>
    <scope>NUCLEOTIDE SEQUENCE [LARGE SCALE GENOMIC DNA]</scope>
    <source>
        <strain evidence="2 3">AFS041711</strain>
    </source>
</reference>
<dbReference type="EMBL" id="NULI01000235">
    <property type="protein sequence ID" value="PGS65390.1"/>
    <property type="molecule type" value="Genomic_DNA"/>
</dbReference>
<evidence type="ECO:0000256" key="1">
    <source>
        <dbReference type="SAM" id="SignalP"/>
    </source>
</evidence>
<dbReference type="AlphaFoldDB" id="A0A9X7CHV7"/>
<gene>
    <name evidence="2" type="ORF">COC69_29400</name>
</gene>
<protein>
    <recommendedName>
        <fullName evidence="4">Stress protein</fullName>
    </recommendedName>
</protein>
<evidence type="ECO:0000313" key="2">
    <source>
        <dbReference type="EMBL" id="PGS65390.1"/>
    </source>
</evidence>
<proteinExistence type="predicted"/>
<evidence type="ECO:0008006" key="4">
    <source>
        <dbReference type="Google" id="ProtNLM"/>
    </source>
</evidence>